<gene>
    <name evidence="1" type="ORF">HMPREF9303_0238</name>
</gene>
<reference evidence="1 2" key="1">
    <citation type="submission" date="2011-02" db="EMBL/GenBank/DDBJ databases">
        <authorList>
            <person name="Durkin A.S."/>
            <person name="Madupu R."/>
            <person name="Torralba M."/>
            <person name="Gillis M."/>
            <person name="Methe B."/>
            <person name="Sutton G."/>
            <person name="Nelson K.E."/>
        </authorList>
    </citation>
    <scope>NUCLEOTIDE SEQUENCE [LARGE SCALE GENOMIC DNA]</scope>
    <source>
        <strain evidence="1 2">CRIS 18C-A</strain>
    </source>
</reference>
<dbReference type="Proteomes" id="UP000003155">
    <property type="component" value="Unassembled WGS sequence"/>
</dbReference>
<organism evidence="1 2">
    <name type="scientific">Prevotella denticola CRIS 18C-A</name>
    <dbReference type="NCBI Taxonomy" id="944557"/>
    <lineage>
        <taxon>Bacteria</taxon>
        <taxon>Pseudomonadati</taxon>
        <taxon>Bacteroidota</taxon>
        <taxon>Bacteroidia</taxon>
        <taxon>Bacteroidales</taxon>
        <taxon>Prevotellaceae</taxon>
        <taxon>Prevotella</taxon>
    </lineage>
</organism>
<sequence>MERIHAHETVGEEISPHGQVRIDRHQVLQIRRADGNRRTAERRFDVSWQRLRQQCRESL</sequence>
<dbReference type="AlphaFoldDB" id="F0H5F1"/>
<keyword evidence="2" id="KW-1185">Reference proteome</keyword>
<name>F0H5F1_9BACT</name>
<evidence type="ECO:0000313" key="1">
    <source>
        <dbReference type="EMBL" id="EGC86945.1"/>
    </source>
</evidence>
<dbReference type="EMBL" id="AEXO01000032">
    <property type="protein sequence ID" value="EGC86945.1"/>
    <property type="molecule type" value="Genomic_DNA"/>
</dbReference>
<evidence type="ECO:0000313" key="2">
    <source>
        <dbReference type="Proteomes" id="UP000003155"/>
    </source>
</evidence>
<accession>F0H5F1</accession>
<comment type="caution">
    <text evidence="1">The sequence shown here is derived from an EMBL/GenBank/DDBJ whole genome shotgun (WGS) entry which is preliminary data.</text>
</comment>
<protein>
    <submittedName>
        <fullName evidence="1">Conserved domain protein</fullName>
    </submittedName>
</protein>
<proteinExistence type="predicted"/>